<accession>A0A6P4JDM5</accession>
<dbReference type="Proteomes" id="UP001652661">
    <property type="component" value="Chromosome 2L"/>
</dbReference>
<reference evidence="2" key="1">
    <citation type="submission" date="2025-05" db="UniProtKB">
        <authorList>
            <consortium name="RefSeq"/>
        </authorList>
    </citation>
    <scope>NUCLEOTIDE SEQUENCE [LARGE SCALE GENOMIC DNA]</scope>
    <source>
        <strain evidence="2">14028-0561.14</strain>
    </source>
</reference>
<evidence type="ECO:0000313" key="2">
    <source>
        <dbReference type="Proteomes" id="UP001652661"/>
    </source>
</evidence>
<keyword evidence="2" id="KW-1185">Reference proteome</keyword>
<gene>
    <name evidence="3" type="primary">LOC108081986</name>
</gene>
<sequence>MLSFLVDMESVGACHERLVKILKDAGVYEDGMDEEEMQQMARAMQMSIIDTCPQQENELEFLGDLHSSTLIVTQAATSTVIDPCDSPVSEPIYMTVQALVHHAMDWSPQKDQELGLARKRNSADSHGPGAKRSLRLLGDRVETQVDEQQDEPPYNPDATPVSLNENEVEDSGISWEEISLSSVGSSIPSIGEMPSGHMVSTSSVAVSESSESRDESSRDQFE</sequence>
<proteinExistence type="predicted"/>
<evidence type="ECO:0000313" key="3">
    <source>
        <dbReference type="RefSeq" id="XP_017032713.1"/>
    </source>
</evidence>
<feature type="compositionally biased region" description="Low complexity" evidence="1">
    <location>
        <begin position="174"/>
        <end position="192"/>
    </location>
</feature>
<reference evidence="3" key="2">
    <citation type="submission" date="2025-08" db="UniProtKB">
        <authorList>
            <consortium name="RefSeq"/>
        </authorList>
    </citation>
    <scope>IDENTIFICATION</scope>
    <source>
        <strain evidence="3">14028-0561.14</strain>
        <tissue evidence="3">Whole fly</tissue>
    </source>
</reference>
<dbReference type="AlphaFoldDB" id="A0A6P4JDM5"/>
<protein>
    <submittedName>
        <fullName evidence="3">Uncharacterized protein</fullName>
    </submittedName>
</protein>
<organism evidence="2 3">
    <name type="scientific">Drosophila kikkawai</name>
    <name type="common">Fruit fly</name>
    <dbReference type="NCBI Taxonomy" id="30033"/>
    <lineage>
        <taxon>Eukaryota</taxon>
        <taxon>Metazoa</taxon>
        <taxon>Ecdysozoa</taxon>
        <taxon>Arthropoda</taxon>
        <taxon>Hexapoda</taxon>
        <taxon>Insecta</taxon>
        <taxon>Pterygota</taxon>
        <taxon>Neoptera</taxon>
        <taxon>Endopterygota</taxon>
        <taxon>Diptera</taxon>
        <taxon>Brachycera</taxon>
        <taxon>Muscomorpha</taxon>
        <taxon>Ephydroidea</taxon>
        <taxon>Drosophilidae</taxon>
        <taxon>Drosophila</taxon>
        <taxon>Sophophora</taxon>
    </lineage>
</organism>
<evidence type="ECO:0000256" key="1">
    <source>
        <dbReference type="SAM" id="MobiDB-lite"/>
    </source>
</evidence>
<feature type="compositionally biased region" description="Low complexity" evidence="1">
    <location>
        <begin position="199"/>
        <end position="209"/>
    </location>
</feature>
<dbReference type="OrthoDB" id="7883759at2759"/>
<name>A0A6P4JDM5_DROKI</name>
<dbReference type="GeneID" id="108081986"/>
<feature type="compositionally biased region" description="Basic and acidic residues" evidence="1">
    <location>
        <begin position="210"/>
        <end position="222"/>
    </location>
</feature>
<feature type="region of interest" description="Disordered" evidence="1">
    <location>
        <begin position="115"/>
        <end position="222"/>
    </location>
</feature>
<dbReference type="RefSeq" id="XP_017032713.1">
    <property type="nucleotide sequence ID" value="XM_017177224.3"/>
</dbReference>